<evidence type="ECO:0000313" key="2">
    <source>
        <dbReference type="Proteomes" id="UP001497535"/>
    </source>
</evidence>
<name>A0ACB1AT21_MELEN</name>
<dbReference type="Proteomes" id="UP001497535">
    <property type="component" value="Unassembled WGS sequence"/>
</dbReference>
<protein>
    <submittedName>
        <fullName evidence="1">Uncharacterized protein</fullName>
    </submittedName>
</protein>
<keyword evidence="2" id="KW-1185">Reference proteome</keyword>
<sequence>MENYDIFEVKANKFRQIFNQMFPNKELMSLKSAESTDDIIINCPFLPDTSIEVHPTMHDFWLIIYTNFTGNKQNKVKYF</sequence>
<reference evidence="1" key="1">
    <citation type="submission" date="2023-11" db="EMBL/GenBank/DDBJ databases">
        <authorList>
            <person name="Poullet M."/>
        </authorList>
    </citation>
    <scope>NUCLEOTIDE SEQUENCE</scope>
    <source>
        <strain evidence="1">E1834</strain>
    </source>
</reference>
<dbReference type="EMBL" id="CAVMJV010000099">
    <property type="protein sequence ID" value="CAK5096643.1"/>
    <property type="molecule type" value="Genomic_DNA"/>
</dbReference>
<accession>A0ACB1AT21</accession>
<proteinExistence type="predicted"/>
<organism evidence="1 2">
    <name type="scientific">Meloidogyne enterolobii</name>
    <name type="common">Root-knot nematode worm</name>
    <name type="synonym">Meloidogyne mayaguensis</name>
    <dbReference type="NCBI Taxonomy" id="390850"/>
    <lineage>
        <taxon>Eukaryota</taxon>
        <taxon>Metazoa</taxon>
        <taxon>Ecdysozoa</taxon>
        <taxon>Nematoda</taxon>
        <taxon>Chromadorea</taxon>
        <taxon>Rhabditida</taxon>
        <taxon>Tylenchina</taxon>
        <taxon>Tylenchomorpha</taxon>
        <taxon>Tylenchoidea</taxon>
        <taxon>Meloidogynidae</taxon>
        <taxon>Meloidogyninae</taxon>
        <taxon>Meloidogyne</taxon>
    </lineage>
</organism>
<evidence type="ECO:0000313" key="1">
    <source>
        <dbReference type="EMBL" id="CAK5096643.1"/>
    </source>
</evidence>
<comment type="caution">
    <text evidence="1">The sequence shown here is derived from an EMBL/GenBank/DDBJ whole genome shotgun (WGS) entry which is preliminary data.</text>
</comment>
<gene>
    <name evidence="1" type="ORF">MENTE1834_LOCUS41175</name>
</gene>